<gene>
    <name evidence="2" type="ORF">O181_006665</name>
</gene>
<feature type="region of interest" description="Disordered" evidence="1">
    <location>
        <begin position="1"/>
        <end position="127"/>
    </location>
</feature>
<organism evidence="2 3">
    <name type="scientific">Austropuccinia psidii MF-1</name>
    <dbReference type="NCBI Taxonomy" id="1389203"/>
    <lineage>
        <taxon>Eukaryota</taxon>
        <taxon>Fungi</taxon>
        <taxon>Dikarya</taxon>
        <taxon>Basidiomycota</taxon>
        <taxon>Pucciniomycotina</taxon>
        <taxon>Pucciniomycetes</taxon>
        <taxon>Pucciniales</taxon>
        <taxon>Sphaerophragmiaceae</taxon>
        <taxon>Austropuccinia</taxon>
    </lineage>
</organism>
<reference evidence="2" key="1">
    <citation type="submission" date="2021-03" db="EMBL/GenBank/DDBJ databases">
        <title>Draft genome sequence of rust myrtle Austropuccinia psidii MF-1, a brazilian biotype.</title>
        <authorList>
            <person name="Quecine M.C."/>
            <person name="Pachon D.M.R."/>
            <person name="Bonatelli M.L."/>
            <person name="Correr F.H."/>
            <person name="Franceschini L.M."/>
            <person name="Leite T.F."/>
            <person name="Margarido G.R.A."/>
            <person name="Almeida C.A."/>
            <person name="Ferrarezi J.A."/>
            <person name="Labate C.A."/>
        </authorList>
    </citation>
    <scope>NUCLEOTIDE SEQUENCE</scope>
    <source>
        <strain evidence="2">MF-1</strain>
    </source>
</reference>
<feature type="compositionally biased region" description="Polar residues" evidence="1">
    <location>
        <begin position="8"/>
        <end position="29"/>
    </location>
</feature>
<keyword evidence="3" id="KW-1185">Reference proteome</keyword>
<proteinExistence type="predicted"/>
<comment type="caution">
    <text evidence="2">The sequence shown here is derived from an EMBL/GenBank/DDBJ whole genome shotgun (WGS) entry which is preliminary data.</text>
</comment>
<evidence type="ECO:0000313" key="2">
    <source>
        <dbReference type="EMBL" id="MBW0466950.1"/>
    </source>
</evidence>
<sequence length="143" mass="15431">MTLRLHSTIDQLTQTTFQERAQAVPTPTSRVPLDSASAVPQLRAQLDRGPHLEVEAPSRKEGTGQRRSNSFSGVVGGFQGPSRTTFKGPGKYGEEEEENCVEKEESDGTDGVPATVGESQGIGRPTLAQYDKHVSHLSELSLL</sequence>
<feature type="compositionally biased region" description="Acidic residues" evidence="1">
    <location>
        <begin position="94"/>
        <end position="108"/>
    </location>
</feature>
<evidence type="ECO:0000313" key="3">
    <source>
        <dbReference type="Proteomes" id="UP000765509"/>
    </source>
</evidence>
<feature type="compositionally biased region" description="Basic and acidic residues" evidence="1">
    <location>
        <begin position="45"/>
        <end position="64"/>
    </location>
</feature>
<name>A0A9Q3BLF7_9BASI</name>
<protein>
    <submittedName>
        <fullName evidence="2">Uncharacterized protein</fullName>
    </submittedName>
</protein>
<dbReference type="AlphaFoldDB" id="A0A9Q3BLF7"/>
<dbReference type="EMBL" id="AVOT02001440">
    <property type="protein sequence ID" value="MBW0466950.1"/>
    <property type="molecule type" value="Genomic_DNA"/>
</dbReference>
<accession>A0A9Q3BLF7</accession>
<evidence type="ECO:0000256" key="1">
    <source>
        <dbReference type="SAM" id="MobiDB-lite"/>
    </source>
</evidence>
<dbReference type="Proteomes" id="UP000765509">
    <property type="component" value="Unassembled WGS sequence"/>
</dbReference>